<dbReference type="Pfam" id="PF04909">
    <property type="entry name" value="Amidohydro_2"/>
    <property type="match status" value="1"/>
</dbReference>
<feature type="domain" description="Amidohydrolase-related" evidence="1">
    <location>
        <begin position="208"/>
        <end position="369"/>
    </location>
</feature>
<organism evidence="2 3">
    <name type="scientific">Calothrix parietina FACHB-288</name>
    <dbReference type="NCBI Taxonomy" id="2692896"/>
    <lineage>
        <taxon>Bacteria</taxon>
        <taxon>Bacillati</taxon>
        <taxon>Cyanobacteriota</taxon>
        <taxon>Cyanophyceae</taxon>
        <taxon>Nostocales</taxon>
        <taxon>Calotrichaceae</taxon>
        <taxon>Calothrix</taxon>
    </lineage>
</organism>
<dbReference type="PANTHER" id="PTHR43383:SF2">
    <property type="entry name" value="AMIDOHYDROLASE 2 FAMILY PROTEIN"/>
    <property type="match status" value="1"/>
</dbReference>
<proteinExistence type="predicted"/>
<gene>
    <name evidence="2" type="ORF">H6G24_13880</name>
</gene>
<evidence type="ECO:0000259" key="1">
    <source>
        <dbReference type="Pfam" id="PF04909"/>
    </source>
</evidence>
<dbReference type="EMBL" id="JACJQH010000019">
    <property type="protein sequence ID" value="MBD2196576.1"/>
    <property type="molecule type" value="Genomic_DNA"/>
</dbReference>
<dbReference type="Gene3D" id="3.20.20.140">
    <property type="entry name" value="Metal-dependent hydrolases"/>
    <property type="match status" value="1"/>
</dbReference>
<dbReference type="InterPro" id="IPR006680">
    <property type="entry name" value="Amidohydro-rel"/>
</dbReference>
<accession>A0ABR8A9H3</accession>
<comment type="caution">
    <text evidence="2">The sequence shown here is derived from an EMBL/GenBank/DDBJ whole genome shotgun (WGS) entry which is preliminary data.</text>
</comment>
<name>A0ABR8A9H3_9CYAN</name>
<evidence type="ECO:0000313" key="3">
    <source>
        <dbReference type="Proteomes" id="UP000658514"/>
    </source>
</evidence>
<protein>
    <submittedName>
        <fullName evidence="2">Amidohydrolase family protein</fullName>
    </submittedName>
</protein>
<evidence type="ECO:0000313" key="2">
    <source>
        <dbReference type="EMBL" id="MBD2196576.1"/>
    </source>
</evidence>
<sequence length="373" mass="41968">MNLADIPLIDQHAHNVLRPEVAARYPFAAAFTEGYDEEIVNYHARHTLFYRRSLREIAALLECDATESAIAARRDSLGLEKLTQLYFQAANLEAIYLDDGLETESILPISWHEKLISVRRILRLEVLAEQLIPQSEDFASFLARFHSEIDPPPSGVIGFKSIVCYRTGLNVQPVTFEVAASRFDEIKRQLNNQPLRLVDKPLIDFLLQQALLIAAKYRLPVQLHTGFGDPDLDLRLANPLNLRSLLEQPQYRHAPLVLLHASYPYMQEAGYLAAVYPQVYLDFGLAIPSLSVSGMRAAIGQLLELTPTTKLMYSSDAHSIPELYYLGAKWGRQLLKEVLEQAIQDGDLTGDEAFAIATAILRENALSLYNPQL</sequence>
<dbReference type="PANTHER" id="PTHR43383">
    <property type="entry name" value="NODULIN 6"/>
    <property type="match status" value="1"/>
</dbReference>
<dbReference type="Proteomes" id="UP000658514">
    <property type="component" value="Unassembled WGS sequence"/>
</dbReference>
<keyword evidence="3" id="KW-1185">Reference proteome</keyword>
<dbReference type="InterPro" id="IPR032466">
    <property type="entry name" value="Metal_Hydrolase"/>
</dbReference>
<reference evidence="2 3" key="1">
    <citation type="journal article" date="2020" name="ISME J.">
        <title>Comparative genomics reveals insights into cyanobacterial evolution and habitat adaptation.</title>
        <authorList>
            <person name="Chen M.Y."/>
            <person name="Teng W.K."/>
            <person name="Zhao L."/>
            <person name="Hu C.X."/>
            <person name="Zhou Y.K."/>
            <person name="Han B.P."/>
            <person name="Song L.R."/>
            <person name="Shu W.S."/>
        </authorList>
    </citation>
    <scope>NUCLEOTIDE SEQUENCE [LARGE SCALE GENOMIC DNA]</scope>
    <source>
        <strain evidence="2 3">FACHB-288</strain>
    </source>
</reference>
<dbReference type="SUPFAM" id="SSF51556">
    <property type="entry name" value="Metallo-dependent hydrolases"/>
    <property type="match status" value="1"/>
</dbReference>